<dbReference type="PANTHER" id="PTHR34874:SF3">
    <property type="entry name" value="SULFURTRANSFERASE TUSD"/>
    <property type="match status" value="1"/>
</dbReference>
<evidence type="ECO:0000313" key="5">
    <source>
        <dbReference type="EMBL" id="MDR7119951.1"/>
    </source>
</evidence>
<protein>
    <submittedName>
        <fullName evidence="5">tRNA 2-thiouridine synthesizing protein D</fullName>
        <ecNumber evidence="5">2.8.1.-</ecNumber>
    </submittedName>
</protein>
<dbReference type="InterPro" id="IPR003787">
    <property type="entry name" value="Sulphur_relay_DsrE/F-like"/>
</dbReference>
<organism evidence="5 6">
    <name type="scientific">Rheinheimera soli</name>
    <dbReference type="NCBI Taxonomy" id="443616"/>
    <lineage>
        <taxon>Bacteria</taxon>
        <taxon>Pseudomonadati</taxon>
        <taxon>Pseudomonadota</taxon>
        <taxon>Gammaproteobacteria</taxon>
        <taxon>Chromatiales</taxon>
        <taxon>Chromatiaceae</taxon>
        <taxon>Rheinheimera</taxon>
    </lineage>
</organism>
<dbReference type="GO" id="GO:0016740">
    <property type="term" value="F:transferase activity"/>
    <property type="evidence" value="ECO:0007669"/>
    <property type="project" value="UniProtKB-KW"/>
</dbReference>
<dbReference type="NCBIfam" id="TIGR03012">
    <property type="entry name" value="sulf_tusD_dsrE"/>
    <property type="match status" value="1"/>
</dbReference>
<dbReference type="SUPFAM" id="SSF75169">
    <property type="entry name" value="DsrEFH-like"/>
    <property type="match status" value="1"/>
</dbReference>
<evidence type="ECO:0000256" key="2">
    <source>
        <dbReference type="ARBA" id="ARBA00007067"/>
    </source>
</evidence>
<evidence type="ECO:0000256" key="1">
    <source>
        <dbReference type="ARBA" id="ARBA00004496"/>
    </source>
</evidence>
<name>A0ABU1VW43_9GAMM</name>
<sequence length="120" mass="13044">MTSFVVLIEGPVLQGQSFVSALRFMQQAVLAGHTVDSVFLYRDAVHAASALIDLPSDEPNLSARLQQFCCQHQIPLLFCVTAAEKRGVCSNEVQPAQGYTAAGLAEFAMRLAQTDKLVQF</sequence>
<dbReference type="Gene3D" id="3.40.1260.10">
    <property type="entry name" value="DsrEFH-like"/>
    <property type="match status" value="1"/>
</dbReference>
<evidence type="ECO:0000313" key="6">
    <source>
        <dbReference type="Proteomes" id="UP001257909"/>
    </source>
</evidence>
<dbReference type="Pfam" id="PF02635">
    <property type="entry name" value="DsrE"/>
    <property type="match status" value="1"/>
</dbReference>
<dbReference type="EC" id="2.8.1.-" evidence="5"/>
<dbReference type="Proteomes" id="UP001257909">
    <property type="component" value="Unassembled WGS sequence"/>
</dbReference>
<accession>A0ABU1VW43</accession>
<dbReference type="PANTHER" id="PTHR34874">
    <property type="entry name" value="PROTEIN YCHN"/>
    <property type="match status" value="1"/>
</dbReference>
<comment type="similarity">
    <text evidence="2">Belongs to the DsrE/TusD family.</text>
</comment>
<evidence type="ECO:0000256" key="4">
    <source>
        <dbReference type="ARBA" id="ARBA00022679"/>
    </source>
</evidence>
<proteinExistence type="inferred from homology"/>
<comment type="subcellular location">
    <subcellularLocation>
        <location evidence="1">Cytoplasm</location>
    </subcellularLocation>
</comment>
<dbReference type="RefSeq" id="WP_310274906.1">
    <property type="nucleotide sequence ID" value="NZ_JAVDWR010000001.1"/>
</dbReference>
<keyword evidence="6" id="KW-1185">Reference proteome</keyword>
<keyword evidence="3" id="KW-0963">Cytoplasm</keyword>
<evidence type="ECO:0000256" key="3">
    <source>
        <dbReference type="ARBA" id="ARBA00022490"/>
    </source>
</evidence>
<comment type="caution">
    <text evidence="5">The sequence shown here is derived from an EMBL/GenBank/DDBJ whole genome shotgun (WGS) entry which is preliminary data.</text>
</comment>
<keyword evidence="4 5" id="KW-0808">Transferase</keyword>
<reference evidence="5 6" key="1">
    <citation type="submission" date="2023-07" db="EMBL/GenBank/DDBJ databases">
        <title>Sorghum-associated microbial communities from plants grown in Nebraska, USA.</title>
        <authorList>
            <person name="Schachtman D."/>
        </authorList>
    </citation>
    <scope>NUCLEOTIDE SEQUENCE [LARGE SCALE GENOMIC DNA]</scope>
    <source>
        <strain evidence="5 6">4138</strain>
    </source>
</reference>
<dbReference type="InterPro" id="IPR017463">
    <property type="entry name" value="Sulphur_relay_TusD/DsrE"/>
</dbReference>
<gene>
    <name evidence="5" type="ORF">J2W69_000866</name>
</gene>
<dbReference type="EMBL" id="JAVDWR010000001">
    <property type="protein sequence ID" value="MDR7119951.1"/>
    <property type="molecule type" value="Genomic_DNA"/>
</dbReference>
<dbReference type="InterPro" id="IPR027396">
    <property type="entry name" value="DsrEFH-like"/>
</dbReference>